<dbReference type="eggNOG" id="KOG0800">
    <property type="taxonomic scope" value="Eukaryota"/>
</dbReference>
<evidence type="ECO:0000259" key="6">
    <source>
        <dbReference type="PROSITE" id="PS50089"/>
    </source>
</evidence>
<dbReference type="PROSITE" id="PS50089">
    <property type="entry name" value="ZF_RING_2"/>
    <property type="match status" value="1"/>
</dbReference>
<dbReference type="HOGENOM" id="CLU_845160_0_0_1"/>
<evidence type="ECO:0000256" key="3">
    <source>
        <dbReference type="ARBA" id="ARBA00022833"/>
    </source>
</evidence>
<dbReference type="EMBL" id="DS995731">
    <property type="protein sequence ID" value="EGE04039.1"/>
    <property type="molecule type" value="Genomic_DNA"/>
</dbReference>
<protein>
    <recommendedName>
        <fullName evidence="6">RING-type domain-containing protein</fullName>
    </recommendedName>
</protein>
<dbReference type="AlphaFoldDB" id="F2PQ71"/>
<feature type="compositionally biased region" description="Polar residues" evidence="5">
    <location>
        <begin position="1"/>
        <end position="10"/>
    </location>
</feature>
<evidence type="ECO:0000256" key="2">
    <source>
        <dbReference type="ARBA" id="ARBA00022771"/>
    </source>
</evidence>
<feature type="domain" description="RING-type" evidence="6">
    <location>
        <begin position="280"/>
        <end position="320"/>
    </location>
</feature>
<feature type="region of interest" description="Disordered" evidence="5">
    <location>
        <begin position="1"/>
        <end position="44"/>
    </location>
</feature>
<dbReference type="Pfam" id="PF13639">
    <property type="entry name" value="zf-RING_2"/>
    <property type="match status" value="1"/>
</dbReference>
<keyword evidence="1" id="KW-0479">Metal-binding</keyword>
<dbReference type="InterPro" id="IPR053238">
    <property type="entry name" value="RING-H2_zinc_finger"/>
</dbReference>
<organism evidence="7 8">
    <name type="scientific">Trichophyton equinum (strain ATCC MYA-4606 / CBS 127.97)</name>
    <name type="common">Horse ringworm fungus</name>
    <dbReference type="NCBI Taxonomy" id="559882"/>
    <lineage>
        <taxon>Eukaryota</taxon>
        <taxon>Fungi</taxon>
        <taxon>Dikarya</taxon>
        <taxon>Ascomycota</taxon>
        <taxon>Pezizomycotina</taxon>
        <taxon>Eurotiomycetes</taxon>
        <taxon>Eurotiomycetidae</taxon>
        <taxon>Onygenales</taxon>
        <taxon>Arthrodermataceae</taxon>
        <taxon>Trichophyton</taxon>
    </lineage>
</organism>
<dbReference type="InterPro" id="IPR013083">
    <property type="entry name" value="Znf_RING/FYVE/PHD"/>
</dbReference>
<reference evidence="8" key="1">
    <citation type="journal article" date="2012" name="MBio">
        <title>Comparative genome analysis of Trichophyton rubrum and related dermatophytes reveals candidate genes involved in infection.</title>
        <authorList>
            <person name="Martinez D.A."/>
            <person name="Oliver B.G."/>
            <person name="Graeser Y."/>
            <person name="Goldberg J.M."/>
            <person name="Li W."/>
            <person name="Martinez-Rossi N.M."/>
            <person name="Monod M."/>
            <person name="Shelest E."/>
            <person name="Barton R.C."/>
            <person name="Birch E."/>
            <person name="Brakhage A.A."/>
            <person name="Chen Z."/>
            <person name="Gurr S.J."/>
            <person name="Heiman D."/>
            <person name="Heitman J."/>
            <person name="Kosti I."/>
            <person name="Rossi A."/>
            <person name="Saif S."/>
            <person name="Samalova M."/>
            <person name="Saunders C.W."/>
            <person name="Shea T."/>
            <person name="Summerbell R.C."/>
            <person name="Xu J."/>
            <person name="Young S."/>
            <person name="Zeng Q."/>
            <person name="Birren B.W."/>
            <person name="Cuomo C.A."/>
            <person name="White T.C."/>
        </authorList>
    </citation>
    <scope>NUCLEOTIDE SEQUENCE [LARGE SCALE GENOMIC DNA]</scope>
    <source>
        <strain evidence="8">ATCC MYA-4606 / CBS 127.97</strain>
    </source>
</reference>
<accession>F2PQ71</accession>
<dbReference type="SMART" id="SM00184">
    <property type="entry name" value="RING"/>
    <property type="match status" value="1"/>
</dbReference>
<dbReference type="GO" id="GO:0008270">
    <property type="term" value="F:zinc ion binding"/>
    <property type="evidence" value="ECO:0007669"/>
    <property type="project" value="UniProtKB-KW"/>
</dbReference>
<keyword evidence="2 4" id="KW-0863">Zinc-finger</keyword>
<evidence type="ECO:0000313" key="8">
    <source>
        <dbReference type="Proteomes" id="UP000009169"/>
    </source>
</evidence>
<evidence type="ECO:0000313" key="7">
    <source>
        <dbReference type="EMBL" id="EGE04039.1"/>
    </source>
</evidence>
<dbReference type="Gene3D" id="3.30.40.10">
    <property type="entry name" value="Zinc/RING finger domain, C3HC4 (zinc finger)"/>
    <property type="match status" value="1"/>
</dbReference>
<proteinExistence type="predicted"/>
<dbReference type="PANTHER" id="PTHR14155">
    <property type="entry name" value="RING FINGER DOMAIN-CONTAINING"/>
    <property type="match status" value="1"/>
</dbReference>
<keyword evidence="8" id="KW-1185">Reference proteome</keyword>
<dbReference type="SUPFAM" id="SSF57850">
    <property type="entry name" value="RING/U-box"/>
    <property type="match status" value="1"/>
</dbReference>
<dbReference type="PANTHER" id="PTHR14155:SF627">
    <property type="entry name" value="OS06G0192800 PROTEIN"/>
    <property type="match status" value="1"/>
</dbReference>
<dbReference type="Proteomes" id="UP000009169">
    <property type="component" value="Unassembled WGS sequence"/>
</dbReference>
<dbReference type="InterPro" id="IPR001841">
    <property type="entry name" value="Znf_RING"/>
</dbReference>
<evidence type="ECO:0000256" key="5">
    <source>
        <dbReference type="SAM" id="MobiDB-lite"/>
    </source>
</evidence>
<feature type="compositionally biased region" description="Polar residues" evidence="5">
    <location>
        <begin position="26"/>
        <end position="39"/>
    </location>
</feature>
<keyword evidence="3" id="KW-0862">Zinc</keyword>
<evidence type="ECO:0000256" key="4">
    <source>
        <dbReference type="PROSITE-ProRule" id="PRU00175"/>
    </source>
</evidence>
<evidence type="ECO:0000256" key="1">
    <source>
        <dbReference type="ARBA" id="ARBA00022723"/>
    </source>
</evidence>
<name>F2PQ71_TRIEC</name>
<sequence>MEGGTQSTRPASAERDPSLRWAGSHGESTGWTHAGTTRASPRRREEPAVLTNGFYFLPCPALGMISPAGAKLEDGERIPFTFYSLLQNHLDTPTISERPARSLSHSKSTYSYIIFSPVYSRTFTLALSHSPSHTLPLTLSLFKKCVTTRQHDTSDAQASVFVLSWINPVTEVLPAVTFITVCFGPALRFCTECRQSPYFGGFIVKTLSRVSVPGGDSRIVPVLIPETPHLDSSIMHLEPICQSLREGIGLFSQLVASISEEQRTTPLELPTWIPPQNEACPICHDTFPGKPWVVTNCQHAFHKECLGTWLERGQNCPICRGSLGDPARQ</sequence>
<dbReference type="VEuPathDB" id="FungiDB:TEQG_03073"/>
<gene>
    <name evidence="7" type="ORF">TEQG_03073</name>
</gene>